<name>L9YS73_9EURY</name>
<keyword evidence="1" id="KW-0812">Transmembrane</keyword>
<evidence type="ECO:0000313" key="3">
    <source>
        <dbReference type="Proteomes" id="UP000011592"/>
    </source>
</evidence>
<feature type="transmembrane region" description="Helical" evidence="1">
    <location>
        <begin position="20"/>
        <end position="38"/>
    </location>
</feature>
<comment type="caution">
    <text evidence="2">The sequence shown here is derived from an EMBL/GenBank/DDBJ whole genome shotgun (WGS) entry which is preliminary data.</text>
</comment>
<evidence type="ECO:0000256" key="1">
    <source>
        <dbReference type="SAM" id="Phobius"/>
    </source>
</evidence>
<keyword evidence="1" id="KW-0472">Membrane</keyword>
<accession>L9YS73</accession>
<keyword evidence="1" id="KW-1133">Transmembrane helix</keyword>
<dbReference type="Proteomes" id="UP000011592">
    <property type="component" value="Unassembled WGS sequence"/>
</dbReference>
<evidence type="ECO:0000313" key="2">
    <source>
        <dbReference type="EMBL" id="ELY76332.1"/>
    </source>
</evidence>
<sequence>MVAVLSLTSLLIGVIWFDEYRILALLALLVSIGGFRVLHTIISARL</sequence>
<reference evidence="2 3" key="1">
    <citation type="journal article" date="2014" name="PLoS Genet.">
        <title>Phylogenetically driven sequencing of extremely halophilic archaea reveals strategies for static and dynamic osmo-response.</title>
        <authorList>
            <person name="Becker E.A."/>
            <person name="Seitzer P.M."/>
            <person name="Tritt A."/>
            <person name="Larsen D."/>
            <person name="Krusor M."/>
            <person name="Yao A.I."/>
            <person name="Wu D."/>
            <person name="Madern D."/>
            <person name="Eisen J.A."/>
            <person name="Darling A.E."/>
            <person name="Facciotti M.T."/>
        </authorList>
    </citation>
    <scope>NUCLEOTIDE SEQUENCE [LARGE SCALE GENOMIC DNA]</scope>
    <source>
        <strain evidence="2 3">JCM 14663</strain>
    </source>
</reference>
<dbReference type="AlphaFoldDB" id="L9YS73"/>
<organism evidence="2 3">
    <name type="scientific">Natrinema gari JCM 14663</name>
    <dbReference type="NCBI Taxonomy" id="1230459"/>
    <lineage>
        <taxon>Archaea</taxon>
        <taxon>Methanobacteriati</taxon>
        <taxon>Methanobacteriota</taxon>
        <taxon>Stenosarchaea group</taxon>
        <taxon>Halobacteria</taxon>
        <taxon>Halobacteriales</taxon>
        <taxon>Natrialbaceae</taxon>
        <taxon>Natrinema</taxon>
    </lineage>
</organism>
<gene>
    <name evidence="2" type="ORF">C486_17884</name>
</gene>
<proteinExistence type="predicted"/>
<protein>
    <submittedName>
        <fullName evidence="2">Uncharacterized protein</fullName>
    </submittedName>
</protein>
<keyword evidence="3" id="KW-1185">Reference proteome</keyword>
<dbReference type="EMBL" id="AOIJ01000079">
    <property type="protein sequence ID" value="ELY76332.1"/>
    <property type="molecule type" value="Genomic_DNA"/>
</dbReference>